<protein>
    <submittedName>
        <fullName evidence="1">Head decoration protein</fullName>
    </submittedName>
</protein>
<organism evidence="1 2">
    <name type="scientific">Falsiroseomonas tokyonensis</name>
    <dbReference type="NCBI Taxonomy" id="430521"/>
    <lineage>
        <taxon>Bacteria</taxon>
        <taxon>Pseudomonadati</taxon>
        <taxon>Pseudomonadota</taxon>
        <taxon>Alphaproteobacteria</taxon>
        <taxon>Acetobacterales</taxon>
        <taxon>Roseomonadaceae</taxon>
        <taxon>Falsiroseomonas</taxon>
    </lineage>
</organism>
<dbReference type="RefSeq" id="WP_216839158.1">
    <property type="nucleotide sequence ID" value="NZ_JAFNJS010000008.1"/>
</dbReference>
<dbReference type="Proteomes" id="UP001595420">
    <property type="component" value="Unassembled WGS sequence"/>
</dbReference>
<dbReference type="Pfam" id="PF02924">
    <property type="entry name" value="HDPD"/>
    <property type="match status" value="1"/>
</dbReference>
<dbReference type="InterPro" id="IPR004195">
    <property type="entry name" value="Head_decoration_D"/>
</dbReference>
<evidence type="ECO:0000313" key="2">
    <source>
        <dbReference type="Proteomes" id="UP001595420"/>
    </source>
</evidence>
<evidence type="ECO:0000313" key="1">
    <source>
        <dbReference type="EMBL" id="MFC3002908.1"/>
    </source>
</evidence>
<reference evidence="2" key="1">
    <citation type="journal article" date="2019" name="Int. J. Syst. Evol. Microbiol.">
        <title>The Global Catalogue of Microorganisms (GCM) 10K type strain sequencing project: providing services to taxonomists for standard genome sequencing and annotation.</title>
        <authorList>
            <consortium name="The Broad Institute Genomics Platform"/>
            <consortium name="The Broad Institute Genome Sequencing Center for Infectious Disease"/>
            <person name="Wu L."/>
            <person name="Ma J."/>
        </authorList>
    </citation>
    <scope>NUCLEOTIDE SEQUENCE [LARGE SCALE GENOMIC DNA]</scope>
    <source>
        <strain evidence="2">CGMCC 1.16855</strain>
    </source>
</reference>
<proteinExistence type="predicted"/>
<keyword evidence="2" id="KW-1185">Reference proteome</keyword>
<name>A0ABV7C2D0_9PROT</name>
<gene>
    <name evidence="1" type="ORF">ACFOD3_23620</name>
</gene>
<sequence>MPSVISEPVRAGEFLVSEANGYRSREAIIIANTTGAEVTFGAGLVLAQRAVGAATSAAKSGGNTGNATMSAVTVGPGAKVGVYTVRMTAATAFTVRDPDGFMIGTGATGVAFADDIVFTMTAGGTPMVAGDGFDVTMAAGDLAYVPFTNATNLPAAAVLYGPVTVPATSTGRGTGIVRDAEVNAHALQYDSSLSGGGLTAAKTAAALSLKAAGLIIRS</sequence>
<comment type="caution">
    <text evidence="1">The sequence shown here is derived from an EMBL/GenBank/DDBJ whole genome shotgun (WGS) entry which is preliminary data.</text>
</comment>
<accession>A0ABV7C2D0</accession>
<dbReference type="EMBL" id="JBHRSB010000008">
    <property type="protein sequence ID" value="MFC3002908.1"/>
    <property type="molecule type" value="Genomic_DNA"/>
</dbReference>